<evidence type="ECO:0000256" key="8">
    <source>
        <dbReference type="ARBA" id="ARBA00022946"/>
    </source>
</evidence>
<dbReference type="Gene3D" id="3.10.450.240">
    <property type="match status" value="1"/>
</dbReference>
<evidence type="ECO:0000256" key="10">
    <source>
        <dbReference type="ARBA" id="ARBA00023128"/>
    </source>
</evidence>
<gene>
    <name evidence="15" type="primary">TIM44</name>
    <name evidence="15" type="ORF">OHK93_001994</name>
</gene>
<keyword evidence="8" id="KW-0809">Transit peptide</keyword>
<keyword evidence="5" id="KW-0999">Mitochondrion inner membrane</keyword>
<dbReference type="PANTHER" id="PTHR10721">
    <property type="entry name" value="MITOCHONDRIAL IMPORT INNER MEMBRANE TRANSLOCASE SUBUNIT TIM44"/>
    <property type="match status" value="1"/>
</dbReference>
<feature type="compositionally biased region" description="Basic and acidic residues" evidence="13">
    <location>
        <begin position="89"/>
        <end position="108"/>
    </location>
</feature>
<dbReference type="InterPro" id="IPR039544">
    <property type="entry name" value="Tim44-like"/>
</dbReference>
<keyword evidence="4" id="KW-0547">Nucleotide-binding</keyword>
<keyword evidence="9" id="KW-0811">Translocation</keyword>
<protein>
    <recommendedName>
        <fullName evidence="12">Mitochondrial import inner membrane translocase subunit TIM44</fullName>
    </recommendedName>
</protein>
<evidence type="ECO:0000259" key="14">
    <source>
        <dbReference type="SMART" id="SM00978"/>
    </source>
</evidence>
<dbReference type="SMART" id="SM00978">
    <property type="entry name" value="Tim44"/>
    <property type="match status" value="1"/>
</dbReference>
<dbReference type="EMBL" id="JAPUFD010000012">
    <property type="protein sequence ID" value="MDI1490790.1"/>
    <property type="molecule type" value="Genomic_DNA"/>
</dbReference>
<evidence type="ECO:0000256" key="9">
    <source>
        <dbReference type="ARBA" id="ARBA00023010"/>
    </source>
</evidence>
<evidence type="ECO:0000256" key="11">
    <source>
        <dbReference type="ARBA" id="ARBA00023136"/>
    </source>
</evidence>
<comment type="similarity">
    <text evidence="2">Belongs to the Tim44 family.</text>
</comment>
<dbReference type="GO" id="GO:0051087">
    <property type="term" value="F:protein-folding chaperone binding"/>
    <property type="evidence" value="ECO:0007669"/>
    <property type="project" value="TreeGrafter"/>
</dbReference>
<dbReference type="InterPro" id="IPR007379">
    <property type="entry name" value="Tim44-like_dom"/>
</dbReference>
<dbReference type="FunFam" id="3.10.450.240:FF:000002">
    <property type="entry name" value="Mitochondrial import inner membrane translocase subunit TIM44"/>
    <property type="match status" value="1"/>
</dbReference>
<sequence>MIQTSRLIARRKFPSALPKRCLTSTALSQGGRTPPYRRIQTITNHERSSTPALFPFNYPILSTAFTAHLFLQRHFSTTPLTHAISFRDLKSDDKPKSSPKKEKAAKEEPEIDPAEEAYQQATRESQARVKAERARERARREEEEEAGKEEAEGKEEGSEEAEGKQKQQKDGKKKEVPPPPPPHGNKSPWQVFTETLKTEFKASKEWNESTKQLASSAHQFTENESVKRARAAYSAASGAATSSTASALKGTGKALGQGAAWTWDSSVVKGVRATANAAGRGIDKATQPIRETSAFKSVKDVVDDGSSSKYGGWLEKEERRKRREQRELEASGTSRPGGRKMEKAEEDPNAGTNVTLHKDSRLNEKWREFRDSNRVMQSIFSLKSSYAESENPLISTARGITDRVAGFFAENETALVIKKFKEMDPSFSIEPFLREMREYILPEVLDAYVKADTETLKLWLSAPQYQVYTALAQQYKQAGLKSDGRILDIRNVDILSARKLEPGEIPVFIITCRTQEVHVYRNAKTNDLAAGMEDKVQQVTYAIGVTRVPEDVNNPDTRGWRLIELQKSARDYI</sequence>
<comment type="subcellular location">
    <subcellularLocation>
        <location evidence="1">Mitochondrion inner membrane</location>
        <topology evidence="1">Peripheral membrane protein</topology>
    </subcellularLocation>
</comment>
<dbReference type="GO" id="GO:0005524">
    <property type="term" value="F:ATP binding"/>
    <property type="evidence" value="ECO:0007669"/>
    <property type="project" value="UniProtKB-KW"/>
</dbReference>
<evidence type="ECO:0000256" key="6">
    <source>
        <dbReference type="ARBA" id="ARBA00022840"/>
    </source>
</evidence>
<feature type="domain" description="Tim44-like" evidence="14">
    <location>
        <begin position="413"/>
        <end position="567"/>
    </location>
</feature>
<evidence type="ECO:0000256" key="5">
    <source>
        <dbReference type="ARBA" id="ARBA00022792"/>
    </source>
</evidence>
<evidence type="ECO:0000256" key="3">
    <source>
        <dbReference type="ARBA" id="ARBA00022448"/>
    </source>
</evidence>
<dbReference type="GO" id="GO:0030150">
    <property type="term" value="P:protein import into mitochondrial matrix"/>
    <property type="evidence" value="ECO:0007669"/>
    <property type="project" value="TreeGrafter"/>
</dbReference>
<dbReference type="AlphaFoldDB" id="A0AA43QUZ0"/>
<accession>A0AA43QUZ0</accession>
<name>A0AA43QUZ0_9LECA</name>
<evidence type="ECO:0000256" key="13">
    <source>
        <dbReference type="SAM" id="MobiDB-lite"/>
    </source>
</evidence>
<evidence type="ECO:0000256" key="7">
    <source>
        <dbReference type="ARBA" id="ARBA00022927"/>
    </source>
</evidence>
<evidence type="ECO:0000313" key="15">
    <source>
        <dbReference type="EMBL" id="MDI1490790.1"/>
    </source>
</evidence>
<proteinExistence type="inferred from homology"/>
<keyword evidence="6" id="KW-0067">ATP-binding</keyword>
<keyword evidence="3" id="KW-0813">Transport</keyword>
<feature type="compositionally biased region" description="Basic and acidic residues" evidence="13">
    <location>
        <begin position="125"/>
        <end position="141"/>
    </location>
</feature>
<dbReference type="Pfam" id="PF04280">
    <property type="entry name" value="Tim44"/>
    <property type="match status" value="1"/>
</dbReference>
<evidence type="ECO:0000313" key="16">
    <source>
        <dbReference type="Proteomes" id="UP001161017"/>
    </source>
</evidence>
<keyword evidence="11" id="KW-0472">Membrane</keyword>
<evidence type="ECO:0000256" key="1">
    <source>
        <dbReference type="ARBA" id="ARBA00004637"/>
    </source>
</evidence>
<keyword evidence="7" id="KW-0653">Protein transport</keyword>
<dbReference type="Proteomes" id="UP001161017">
    <property type="component" value="Unassembled WGS sequence"/>
</dbReference>
<feature type="region of interest" description="Disordered" evidence="13">
    <location>
        <begin position="89"/>
        <end position="193"/>
    </location>
</feature>
<evidence type="ECO:0000256" key="12">
    <source>
        <dbReference type="ARBA" id="ARBA00074309"/>
    </source>
</evidence>
<comment type="caution">
    <text evidence="15">The sequence shown here is derived from an EMBL/GenBank/DDBJ whole genome shotgun (WGS) entry which is preliminary data.</text>
</comment>
<feature type="compositionally biased region" description="Basic and acidic residues" evidence="13">
    <location>
        <begin position="148"/>
        <end position="176"/>
    </location>
</feature>
<organism evidence="15 16">
    <name type="scientific">Ramalina farinacea</name>
    <dbReference type="NCBI Taxonomy" id="258253"/>
    <lineage>
        <taxon>Eukaryota</taxon>
        <taxon>Fungi</taxon>
        <taxon>Dikarya</taxon>
        <taxon>Ascomycota</taxon>
        <taxon>Pezizomycotina</taxon>
        <taxon>Lecanoromycetes</taxon>
        <taxon>OSLEUM clade</taxon>
        <taxon>Lecanoromycetidae</taxon>
        <taxon>Lecanorales</taxon>
        <taxon>Lecanorineae</taxon>
        <taxon>Ramalinaceae</taxon>
        <taxon>Ramalina</taxon>
    </lineage>
</organism>
<dbReference type="PANTHER" id="PTHR10721:SF1">
    <property type="entry name" value="MITOCHONDRIAL IMPORT INNER MEMBRANE TRANSLOCASE SUBUNIT TIM44"/>
    <property type="match status" value="1"/>
</dbReference>
<keyword evidence="16" id="KW-1185">Reference proteome</keyword>
<keyword evidence="10" id="KW-0496">Mitochondrion</keyword>
<reference evidence="15" key="1">
    <citation type="journal article" date="2023" name="Genome Biol. Evol.">
        <title>First Whole Genome Sequence and Flow Cytometry Genome Size Data for the Lichen-Forming Fungus Ramalina farinacea (Ascomycota).</title>
        <authorList>
            <person name="Llewellyn T."/>
            <person name="Mian S."/>
            <person name="Hill R."/>
            <person name="Leitch I.J."/>
            <person name="Gaya E."/>
        </authorList>
    </citation>
    <scope>NUCLEOTIDE SEQUENCE</scope>
    <source>
        <strain evidence="15">LIQ254RAFAR</strain>
    </source>
</reference>
<dbReference type="InterPro" id="IPR032710">
    <property type="entry name" value="NTF2-like_dom_sf"/>
</dbReference>
<dbReference type="SUPFAM" id="SSF54427">
    <property type="entry name" value="NTF2-like"/>
    <property type="match status" value="1"/>
</dbReference>
<evidence type="ECO:0000256" key="4">
    <source>
        <dbReference type="ARBA" id="ARBA00022741"/>
    </source>
</evidence>
<feature type="compositionally biased region" description="Basic and acidic residues" evidence="13">
    <location>
        <begin position="314"/>
        <end position="329"/>
    </location>
</feature>
<evidence type="ECO:0000256" key="2">
    <source>
        <dbReference type="ARBA" id="ARBA00009597"/>
    </source>
</evidence>
<feature type="region of interest" description="Disordered" evidence="13">
    <location>
        <begin position="300"/>
        <end position="355"/>
    </location>
</feature>
<dbReference type="GO" id="GO:0005743">
    <property type="term" value="C:mitochondrial inner membrane"/>
    <property type="evidence" value="ECO:0007669"/>
    <property type="project" value="UniProtKB-SubCell"/>
</dbReference>